<organism evidence="3">
    <name type="scientific">Clastoptera arizonana</name>
    <name type="common">Arizona spittle bug</name>
    <dbReference type="NCBI Taxonomy" id="38151"/>
    <lineage>
        <taxon>Eukaryota</taxon>
        <taxon>Metazoa</taxon>
        <taxon>Ecdysozoa</taxon>
        <taxon>Arthropoda</taxon>
        <taxon>Hexapoda</taxon>
        <taxon>Insecta</taxon>
        <taxon>Pterygota</taxon>
        <taxon>Neoptera</taxon>
        <taxon>Paraneoptera</taxon>
        <taxon>Hemiptera</taxon>
        <taxon>Auchenorrhyncha</taxon>
        <taxon>Cercopoidea</taxon>
        <taxon>Clastopteridae</taxon>
        <taxon>Clastoptera</taxon>
    </lineage>
</organism>
<feature type="chain" id="PRO_5008580362" evidence="2">
    <location>
        <begin position="21"/>
        <end position="161"/>
    </location>
</feature>
<feature type="transmembrane region" description="Helical" evidence="1">
    <location>
        <begin position="72"/>
        <end position="92"/>
    </location>
</feature>
<keyword evidence="1" id="KW-0812">Transmembrane</keyword>
<evidence type="ECO:0000256" key="1">
    <source>
        <dbReference type="SAM" id="Phobius"/>
    </source>
</evidence>
<dbReference type="EMBL" id="GEDC01024875">
    <property type="protein sequence ID" value="JAS12423.1"/>
    <property type="molecule type" value="Transcribed_RNA"/>
</dbReference>
<dbReference type="AlphaFoldDB" id="A0A1B6CGC7"/>
<keyword evidence="1" id="KW-1133">Transmembrane helix</keyword>
<keyword evidence="2" id="KW-0732">Signal</keyword>
<feature type="signal peptide" evidence="2">
    <location>
        <begin position="1"/>
        <end position="20"/>
    </location>
</feature>
<accession>A0A1B6CGC7</accession>
<evidence type="ECO:0000256" key="2">
    <source>
        <dbReference type="SAM" id="SignalP"/>
    </source>
</evidence>
<sequence length="161" mass="18260">MLSIIKIVFLIFLLVKQKSTAPIINKANICEEPTEPCVADSTDDEVSTQESCDYEESNKNESCVDKNLHPTLIIILLLLVIATIIMLCCWICTSFSENLLLCGCEGWVRLCSCCRRKDDESYKSTSSKTASNKYKQIDSEKLHICSHLSKEMSFKHIKNEK</sequence>
<reference evidence="3" key="1">
    <citation type="submission" date="2015-12" db="EMBL/GenBank/DDBJ databases">
        <title>De novo transcriptome assembly of four potential Pierce s Disease insect vectors from Arizona vineyards.</title>
        <authorList>
            <person name="Tassone E.E."/>
        </authorList>
    </citation>
    <scope>NUCLEOTIDE SEQUENCE</scope>
</reference>
<name>A0A1B6CGC7_9HEMI</name>
<keyword evidence="1" id="KW-0472">Membrane</keyword>
<gene>
    <name evidence="3" type="ORF">g.833</name>
</gene>
<protein>
    <submittedName>
        <fullName evidence="3">Uncharacterized protein</fullName>
    </submittedName>
</protein>
<evidence type="ECO:0000313" key="3">
    <source>
        <dbReference type="EMBL" id="JAS12423.1"/>
    </source>
</evidence>
<proteinExistence type="predicted"/>